<evidence type="ECO:0000259" key="1">
    <source>
        <dbReference type="Pfam" id="PF22893"/>
    </source>
</evidence>
<dbReference type="EMBL" id="JAAOAO010000323">
    <property type="protein sequence ID" value="KAF5547857.1"/>
    <property type="molecule type" value="Genomic_DNA"/>
</dbReference>
<dbReference type="InterPro" id="IPR054464">
    <property type="entry name" value="ULD_fung"/>
</dbReference>
<dbReference type="PANTHER" id="PTHR38886">
    <property type="entry name" value="SESA DOMAIN-CONTAINING PROTEIN"/>
    <property type="match status" value="1"/>
</dbReference>
<accession>A0A8H5J476</accession>
<evidence type="ECO:0000313" key="2">
    <source>
        <dbReference type="EMBL" id="KAF5547857.1"/>
    </source>
</evidence>
<dbReference type="Proteomes" id="UP000574317">
    <property type="component" value="Unassembled WGS sequence"/>
</dbReference>
<dbReference type="InterPro" id="IPR011990">
    <property type="entry name" value="TPR-like_helical_dom_sf"/>
</dbReference>
<dbReference type="Pfam" id="PF22893">
    <property type="entry name" value="ULD_2"/>
    <property type="match status" value="1"/>
</dbReference>
<dbReference type="Gene3D" id="1.25.40.10">
    <property type="entry name" value="Tetratricopeptide repeat domain"/>
    <property type="match status" value="1"/>
</dbReference>
<keyword evidence="3" id="KW-1185">Reference proteome</keyword>
<dbReference type="AlphaFoldDB" id="A0A8H5J476"/>
<sequence length="632" mass="71161">MSLGYGVGDVIAVLGLFERIAIELRNYKDAPMHFQQLRVELDLMRGTLKRVLSLESESEAGRETLEQIRAIVIYCARPLQSMADKMRSKESSLGHFKTARSLRSVGTRLHSSMIGLDDVQELRKTVVSQMAGINVLLSVQQQNSIRPLALQSHEVGATQSTMIEKHANAMAGHASNILTVVSHQTTLITRHAITLYQLMQDIKRLFFFLARCSKEMLEAISKNTRMLLDIRVQLKHIISAIEAIPLHLTLDIVRLDDVHGESWALPLQACRTWESFKDILQFVVYPNERPGAKYITNNLFTVAQAKTGKEVNQETWGILIKPGFHLEQAVVLKMNYWLERCLDPNCNGTLADQGLEFGSGQVCNVCSRCTKTEFVKTRVVDLYNEAPYSHDPVERFASLTGTKRNFGTELPPIDMDEKIEKFRRVKLLHPMHPLSNEKGGYGPKLNPAVAHAFSGLATLSPVEGIHYENPVEDAREHLEASVKLDSSIPENWYLLSRACMMAKDYERAYQCLQTAISLENCCPPLWIILGILFFNIGQSRNCLDALTNAVELNAHIWEPWYNLGVLYDSCNGQHSDAADAFCKCLERKPELSNVRARLEAHQAYAEDMNDELLGGTLIYEMVDSPLDGNCGW</sequence>
<evidence type="ECO:0000313" key="3">
    <source>
        <dbReference type="Proteomes" id="UP000574317"/>
    </source>
</evidence>
<dbReference type="PANTHER" id="PTHR38886:SF1">
    <property type="entry name" value="NACHT-NTPASE AND P-LOOP NTPASES N-TERMINAL DOMAIN-CONTAINING PROTEIN"/>
    <property type="match status" value="1"/>
</dbReference>
<feature type="domain" description="Ubiquitin-like" evidence="1">
    <location>
        <begin position="250"/>
        <end position="332"/>
    </location>
</feature>
<organism evidence="2 3">
    <name type="scientific">Fusarium napiforme</name>
    <dbReference type="NCBI Taxonomy" id="42672"/>
    <lineage>
        <taxon>Eukaryota</taxon>
        <taxon>Fungi</taxon>
        <taxon>Dikarya</taxon>
        <taxon>Ascomycota</taxon>
        <taxon>Pezizomycotina</taxon>
        <taxon>Sordariomycetes</taxon>
        <taxon>Hypocreomycetidae</taxon>
        <taxon>Hypocreales</taxon>
        <taxon>Nectriaceae</taxon>
        <taxon>Fusarium</taxon>
        <taxon>Fusarium fujikuroi species complex</taxon>
    </lineage>
</organism>
<dbReference type="Pfam" id="PF13181">
    <property type="entry name" value="TPR_8"/>
    <property type="match status" value="1"/>
</dbReference>
<gene>
    <name evidence="2" type="ORF">FNAPI_8455</name>
</gene>
<comment type="caution">
    <text evidence="2">The sequence shown here is derived from an EMBL/GenBank/DDBJ whole genome shotgun (WGS) entry which is preliminary data.</text>
</comment>
<reference evidence="2 3" key="1">
    <citation type="submission" date="2020-05" db="EMBL/GenBank/DDBJ databases">
        <title>Identification and distribution of gene clusters putatively required for synthesis of sphingolipid metabolism inhibitors in phylogenetically diverse species of the filamentous fungus Fusarium.</title>
        <authorList>
            <person name="Kim H.-S."/>
            <person name="Busman M."/>
            <person name="Brown D.W."/>
            <person name="Divon H."/>
            <person name="Uhlig S."/>
            <person name="Proctor R.H."/>
        </authorList>
    </citation>
    <scope>NUCLEOTIDE SEQUENCE [LARGE SCALE GENOMIC DNA]</scope>
    <source>
        <strain evidence="2 3">NRRL 25196</strain>
    </source>
</reference>
<dbReference type="InterPro" id="IPR019734">
    <property type="entry name" value="TPR_rpt"/>
</dbReference>
<dbReference type="SMART" id="SM00028">
    <property type="entry name" value="TPR"/>
    <property type="match status" value="3"/>
</dbReference>
<protein>
    <recommendedName>
        <fullName evidence="1">Ubiquitin-like domain-containing protein</fullName>
    </recommendedName>
</protein>
<dbReference type="SUPFAM" id="SSF48452">
    <property type="entry name" value="TPR-like"/>
    <property type="match status" value="1"/>
</dbReference>
<proteinExistence type="predicted"/>
<name>A0A8H5J476_9HYPO</name>